<evidence type="ECO:0000256" key="3">
    <source>
        <dbReference type="ARBA" id="ARBA00022741"/>
    </source>
</evidence>
<feature type="domain" description="ABC transporter" evidence="6">
    <location>
        <begin position="2"/>
        <end position="234"/>
    </location>
</feature>
<dbReference type="CDD" id="cd03224">
    <property type="entry name" value="ABC_TM1139_LivF_branched"/>
    <property type="match status" value="1"/>
</dbReference>
<dbReference type="InterPro" id="IPR017871">
    <property type="entry name" value="ABC_transporter-like_CS"/>
</dbReference>
<keyword evidence="8" id="KW-1185">Reference proteome</keyword>
<dbReference type="PROSITE" id="PS00211">
    <property type="entry name" value="ABC_TRANSPORTER_1"/>
    <property type="match status" value="1"/>
</dbReference>
<dbReference type="PANTHER" id="PTHR43820">
    <property type="entry name" value="HIGH-AFFINITY BRANCHED-CHAIN AMINO ACID TRANSPORT ATP-BINDING PROTEIN LIVF"/>
    <property type="match status" value="1"/>
</dbReference>
<comment type="similarity">
    <text evidence="1">Belongs to the ABC transporter superfamily.</text>
</comment>
<evidence type="ECO:0000256" key="4">
    <source>
        <dbReference type="ARBA" id="ARBA00022840"/>
    </source>
</evidence>
<dbReference type="OrthoDB" id="9779136at2"/>
<evidence type="ECO:0000256" key="5">
    <source>
        <dbReference type="ARBA" id="ARBA00022970"/>
    </source>
</evidence>
<dbReference type="RefSeq" id="WP_139796385.1">
    <property type="nucleotide sequence ID" value="NZ_CP155572.1"/>
</dbReference>
<dbReference type="InterPro" id="IPR003439">
    <property type="entry name" value="ABC_transporter-like_ATP-bd"/>
</dbReference>
<dbReference type="Proteomes" id="UP000192738">
    <property type="component" value="Unassembled WGS sequence"/>
</dbReference>
<evidence type="ECO:0000256" key="2">
    <source>
        <dbReference type="ARBA" id="ARBA00022448"/>
    </source>
</evidence>
<dbReference type="STRING" id="112901.SAMN04488500_1442"/>
<gene>
    <name evidence="7" type="ORF">SAMN04488500_1442</name>
</gene>
<dbReference type="EMBL" id="FWXI01000044">
    <property type="protein sequence ID" value="SMD16591.1"/>
    <property type="molecule type" value="Genomic_DNA"/>
</dbReference>
<dbReference type="GO" id="GO:0005524">
    <property type="term" value="F:ATP binding"/>
    <property type="evidence" value="ECO:0007669"/>
    <property type="project" value="UniProtKB-KW"/>
</dbReference>
<dbReference type="PROSITE" id="PS50893">
    <property type="entry name" value="ABC_TRANSPORTER_2"/>
    <property type="match status" value="1"/>
</dbReference>
<keyword evidence="3" id="KW-0547">Nucleotide-binding</keyword>
<evidence type="ECO:0000313" key="7">
    <source>
        <dbReference type="EMBL" id="SMD16591.1"/>
    </source>
</evidence>
<sequence length="234" mass="25587">MLKLENINTFYGQSQALDNISIEVKDGEFVTILGANGAGKSTIMKTIMGLVKASSGTISFNGQDIASLPPWERANIGIGYVPEGRRVFPELTVEENLKMGAYSVKDSKVIATNIEKSYELFPRLKERKSQLAKTMSGGEQQMLAIARALMLSPKLLLIDEISMGLMPILVNHSLSIVKKLNSAGLTILMVEQNANKALKVAGRGYILKTGKIIMHDTSENLRNNTEVIKAYLGE</sequence>
<protein>
    <submittedName>
        <fullName evidence="7">Branched-chain amino acid transport system ATP-binding protein</fullName>
    </submittedName>
</protein>
<organism evidence="7 8">
    <name type="scientific">Sporomusa malonica</name>
    <dbReference type="NCBI Taxonomy" id="112901"/>
    <lineage>
        <taxon>Bacteria</taxon>
        <taxon>Bacillati</taxon>
        <taxon>Bacillota</taxon>
        <taxon>Negativicutes</taxon>
        <taxon>Selenomonadales</taxon>
        <taxon>Sporomusaceae</taxon>
        <taxon>Sporomusa</taxon>
    </lineage>
</organism>
<dbReference type="PANTHER" id="PTHR43820:SF4">
    <property type="entry name" value="HIGH-AFFINITY BRANCHED-CHAIN AMINO ACID TRANSPORT ATP-BINDING PROTEIN LIVF"/>
    <property type="match status" value="1"/>
</dbReference>
<dbReference type="SUPFAM" id="SSF52540">
    <property type="entry name" value="P-loop containing nucleoside triphosphate hydrolases"/>
    <property type="match status" value="1"/>
</dbReference>
<dbReference type="Gene3D" id="3.40.50.300">
    <property type="entry name" value="P-loop containing nucleotide triphosphate hydrolases"/>
    <property type="match status" value="1"/>
</dbReference>
<reference evidence="7 8" key="1">
    <citation type="submission" date="2017-04" db="EMBL/GenBank/DDBJ databases">
        <authorList>
            <person name="Afonso C.L."/>
            <person name="Miller P.J."/>
            <person name="Scott M.A."/>
            <person name="Spackman E."/>
            <person name="Goraichik I."/>
            <person name="Dimitrov K.M."/>
            <person name="Suarez D.L."/>
            <person name="Swayne D.E."/>
        </authorList>
    </citation>
    <scope>NUCLEOTIDE SEQUENCE [LARGE SCALE GENOMIC DNA]</scope>
    <source>
        <strain evidence="7 8">DSM 5090</strain>
    </source>
</reference>
<dbReference type="InterPro" id="IPR027417">
    <property type="entry name" value="P-loop_NTPase"/>
</dbReference>
<keyword evidence="4 7" id="KW-0067">ATP-binding</keyword>
<proteinExistence type="inferred from homology"/>
<keyword evidence="2" id="KW-0813">Transport</keyword>
<dbReference type="InterPro" id="IPR003593">
    <property type="entry name" value="AAA+_ATPase"/>
</dbReference>
<accession>A0A1W2F3R8</accession>
<dbReference type="Pfam" id="PF00005">
    <property type="entry name" value="ABC_tran"/>
    <property type="match status" value="1"/>
</dbReference>
<dbReference type="GO" id="GO:0016887">
    <property type="term" value="F:ATP hydrolysis activity"/>
    <property type="evidence" value="ECO:0007669"/>
    <property type="project" value="InterPro"/>
</dbReference>
<dbReference type="GO" id="GO:0015807">
    <property type="term" value="P:L-amino acid transport"/>
    <property type="evidence" value="ECO:0007669"/>
    <property type="project" value="TreeGrafter"/>
</dbReference>
<name>A0A1W2F3R8_9FIRM</name>
<dbReference type="InterPro" id="IPR052156">
    <property type="entry name" value="BCAA_Transport_ATP-bd_LivF"/>
</dbReference>
<keyword evidence="5" id="KW-0029">Amino-acid transport</keyword>
<dbReference type="GO" id="GO:0015658">
    <property type="term" value="F:branched-chain amino acid transmembrane transporter activity"/>
    <property type="evidence" value="ECO:0007669"/>
    <property type="project" value="TreeGrafter"/>
</dbReference>
<dbReference type="SMART" id="SM00382">
    <property type="entry name" value="AAA"/>
    <property type="match status" value="1"/>
</dbReference>
<evidence type="ECO:0000256" key="1">
    <source>
        <dbReference type="ARBA" id="ARBA00005417"/>
    </source>
</evidence>
<evidence type="ECO:0000313" key="8">
    <source>
        <dbReference type="Proteomes" id="UP000192738"/>
    </source>
</evidence>
<evidence type="ECO:0000259" key="6">
    <source>
        <dbReference type="PROSITE" id="PS50893"/>
    </source>
</evidence>
<dbReference type="AlphaFoldDB" id="A0A1W2F3R8"/>